<evidence type="ECO:0000313" key="2">
    <source>
        <dbReference type="Proteomes" id="UP000515317"/>
    </source>
</evidence>
<gene>
    <name evidence="1" type="ORF">IZ6_21730</name>
</gene>
<keyword evidence="2" id="KW-1185">Reference proteome</keyword>
<dbReference type="AlphaFoldDB" id="A0A6S6QXZ5"/>
<reference evidence="1 2" key="1">
    <citation type="submission" date="2020-08" db="EMBL/GenBank/DDBJ databases">
        <title>Genome sequence of Rhizobiales bacterium strain IZ6.</title>
        <authorList>
            <person name="Nakai R."/>
            <person name="Naganuma T."/>
        </authorList>
    </citation>
    <scope>NUCLEOTIDE SEQUENCE [LARGE SCALE GENOMIC DNA]</scope>
    <source>
        <strain evidence="1 2">IZ6</strain>
    </source>
</reference>
<name>A0A6S6QXZ5_9HYPH</name>
<protein>
    <submittedName>
        <fullName evidence="1">Uncharacterized protein</fullName>
    </submittedName>
</protein>
<dbReference type="KEGG" id="tso:IZ6_21730"/>
<evidence type="ECO:0000313" key="1">
    <source>
        <dbReference type="EMBL" id="BCJ91438.1"/>
    </source>
</evidence>
<dbReference type="EMBL" id="AP023361">
    <property type="protein sequence ID" value="BCJ91438.1"/>
    <property type="molecule type" value="Genomic_DNA"/>
</dbReference>
<organism evidence="1 2">
    <name type="scientific">Terrihabitans soli</name>
    <dbReference type="NCBI Taxonomy" id="708113"/>
    <lineage>
        <taxon>Bacteria</taxon>
        <taxon>Pseudomonadati</taxon>
        <taxon>Pseudomonadota</taxon>
        <taxon>Alphaproteobacteria</taxon>
        <taxon>Hyphomicrobiales</taxon>
        <taxon>Terrihabitans</taxon>
    </lineage>
</organism>
<sequence>MGIRACLSAVLFLILVTPGRANDVPLHLHKSIISQTQDKCVRRTSDVLRRIGGENIQDLAQGHSDFVYGEVPRHGTVMVYCVPAQGGVQFVVVSASTVGAAARTLTKSVASDVVGSQIANLGNPFEGAGFVPMNARKAAINQTQSQCARRAAAVLRDKGAQDLQTNPDFIFGVLPGQATVAMYCIPMDPGQTQLFAIVGSKDGNVATEVRRDIQRSMGVAQVD</sequence>
<accession>A0A6S6QXZ5</accession>
<proteinExistence type="predicted"/>
<dbReference type="RefSeq" id="WP_222875084.1">
    <property type="nucleotide sequence ID" value="NZ_AP023361.1"/>
</dbReference>
<dbReference type="Proteomes" id="UP000515317">
    <property type="component" value="Chromosome"/>
</dbReference>